<sequence length="108" mass="12543">MYNMQKTIRWSKTKIFFTFFGFIFSIAVVFFSLVPIFNRTVTSENVLTILVGIIHSLRMVEFLFILTGAQWFVWLITTYMLNGLALALFTYPEIIEVLNNALGQTETE</sequence>
<dbReference type="HOGENOM" id="CLU_2197635_0_0_1"/>
<protein>
    <submittedName>
        <fullName evidence="2">Uncharacterized protein</fullName>
    </submittedName>
</protein>
<keyword evidence="1" id="KW-0472">Membrane</keyword>
<accession>I3EFE8</accession>
<dbReference type="AlphaFoldDB" id="I3EFE8"/>
<dbReference type="InParanoid" id="I3EFE8"/>
<dbReference type="Proteomes" id="UP000002872">
    <property type="component" value="Unassembled WGS sequence"/>
</dbReference>
<keyword evidence="1" id="KW-1133">Transmembrane helix</keyword>
<keyword evidence="3" id="KW-1185">Reference proteome</keyword>
<gene>
    <name evidence="2" type="ORF">NEQG_02017</name>
</gene>
<proteinExistence type="predicted"/>
<feature type="transmembrane region" description="Helical" evidence="1">
    <location>
        <begin position="71"/>
        <end position="91"/>
    </location>
</feature>
<feature type="transmembrane region" description="Helical" evidence="1">
    <location>
        <begin position="46"/>
        <end position="65"/>
    </location>
</feature>
<feature type="transmembrane region" description="Helical" evidence="1">
    <location>
        <begin position="15"/>
        <end position="34"/>
    </location>
</feature>
<reference evidence="2" key="1">
    <citation type="submission" date="2011-01" db="EMBL/GenBank/DDBJ databases">
        <title>The Genome Sequence of Nematocida parisii strain ERTm3.</title>
        <authorList>
            <consortium name="The Broad Institute Genome Sequencing Platform"/>
            <consortium name="The Broad Institute Genome Sequencing Center for Infectious Disease"/>
            <person name="Cuomo C."/>
            <person name="Troemel E."/>
            <person name="Young S.K."/>
            <person name="Zeng Q."/>
            <person name="Gargeya S."/>
            <person name="Fitzgerald M."/>
            <person name="Haas B."/>
            <person name="Abouelleil A."/>
            <person name="Alvarado L."/>
            <person name="Arachchi H.M."/>
            <person name="Berlin A."/>
            <person name="Chapman S.B."/>
            <person name="Gearin G."/>
            <person name="Goldberg J."/>
            <person name="Griggs A."/>
            <person name="Gujja S."/>
            <person name="Hansen M."/>
            <person name="Heiman D."/>
            <person name="Howarth C."/>
            <person name="Larimer J."/>
            <person name="Lui A."/>
            <person name="MacDonald P.J.P."/>
            <person name="McCowen C."/>
            <person name="Montmayeur A."/>
            <person name="Murphy C."/>
            <person name="Neiman D."/>
            <person name="Pearson M."/>
            <person name="Priest M."/>
            <person name="Roberts A."/>
            <person name="Saif S."/>
            <person name="Shea T."/>
            <person name="Sisk P."/>
            <person name="Stolte C."/>
            <person name="Sykes S."/>
            <person name="Wortman J."/>
            <person name="Nusbaum C."/>
            <person name="Birren B."/>
        </authorList>
    </citation>
    <scope>NUCLEOTIDE SEQUENCE</scope>
    <source>
        <strain evidence="2">ERTm3</strain>
    </source>
</reference>
<evidence type="ECO:0000313" key="3">
    <source>
        <dbReference type="Proteomes" id="UP000002872"/>
    </source>
</evidence>
<evidence type="ECO:0000313" key="2">
    <source>
        <dbReference type="EMBL" id="EIJ87945.1"/>
    </source>
</evidence>
<dbReference type="VEuPathDB" id="MicrosporidiaDB:NEQG_02017"/>
<organism evidence="2 3">
    <name type="scientific">Nematocida parisii (strain ERTm3)</name>
    <name type="common">Nematode killer fungus</name>
    <dbReference type="NCBI Taxonomy" id="935791"/>
    <lineage>
        <taxon>Eukaryota</taxon>
        <taxon>Fungi</taxon>
        <taxon>Fungi incertae sedis</taxon>
        <taxon>Microsporidia</taxon>
        <taxon>Nematocida</taxon>
    </lineage>
</organism>
<keyword evidence="1" id="KW-0812">Transmembrane</keyword>
<dbReference type="EMBL" id="GL870880">
    <property type="protein sequence ID" value="EIJ87945.1"/>
    <property type="molecule type" value="Genomic_DNA"/>
</dbReference>
<evidence type="ECO:0000256" key="1">
    <source>
        <dbReference type="SAM" id="Phobius"/>
    </source>
</evidence>
<dbReference type="OrthoDB" id="2190339at2759"/>
<dbReference type="OMA" id="TKIFFTF"/>
<name>I3EFE8_NEMP3</name>